<gene>
    <name evidence="9" type="ORF">SAMN05216353_11085</name>
</gene>
<evidence type="ECO:0000256" key="3">
    <source>
        <dbReference type="ARBA" id="ARBA00006350"/>
    </source>
</evidence>
<protein>
    <recommendedName>
        <fullName evidence="4">3-hexulose-6-phosphate synthase</fullName>
        <ecNumber evidence="4">4.1.2.43</ecNumber>
    </recommendedName>
</protein>
<evidence type="ECO:0000256" key="6">
    <source>
        <dbReference type="ARBA" id="ARBA00023239"/>
    </source>
</evidence>
<dbReference type="GO" id="GO:0006730">
    <property type="term" value="P:one-carbon metabolic process"/>
    <property type="evidence" value="ECO:0007669"/>
    <property type="project" value="UniProtKB-KW"/>
</dbReference>
<dbReference type="Proteomes" id="UP000198897">
    <property type="component" value="Unassembled WGS sequence"/>
</dbReference>
<accession>A0A1I2M1I8</accession>
<keyword evidence="6" id="KW-0456">Lyase</keyword>
<reference evidence="10" key="1">
    <citation type="submission" date="2016-10" db="EMBL/GenBank/DDBJ databases">
        <authorList>
            <person name="Varghese N."/>
            <person name="Submissions S."/>
        </authorList>
    </citation>
    <scope>NUCLEOTIDE SEQUENCE [LARGE SCALE GENOMIC DNA]</scope>
    <source>
        <strain evidence="10">FP5</strain>
    </source>
</reference>
<name>A0A1I2M1I8_9BACI</name>
<dbReference type="InterPro" id="IPR017553">
    <property type="entry name" value="3-hexulose-6-phosphate_synth"/>
</dbReference>
<dbReference type="OrthoDB" id="43475at2"/>
<evidence type="ECO:0000313" key="9">
    <source>
        <dbReference type="EMBL" id="SFF83286.1"/>
    </source>
</evidence>
<dbReference type="AlphaFoldDB" id="A0A1I2M1I8"/>
<dbReference type="GO" id="GO:0033982">
    <property type="term" value="F:3-dehydro-L-gulonate-6-phosphate decarboxylase activity"/>
    <property type="evidence" value="ECO:0007669"/>
    <property type="project" value="TreeGrafter"/>
</dbReference>
<dbReference type="InterPro" id="IPR013785">
    <property type="entry name" value="Aldolase_TIM"/>
</dbReference>
<dbReference type="RefSeq" id="WP_089751553.1">
    <property type="nucleotide sequence ID" value="NZ_FOOG01000010.1"/>
</dbReference>
<sequence>MNLQIALDRLTEEECMDLIQKTYESTDWIEVGTGVIKEYGMNIIRRIRKENPEKVIVADMKTCDAGKHEAAQAFDAGADITTVMAFAADQTIQDMLHVASDRNKRIMVDLLGITDQERLKQLAAMGVDLVSLHFGKDMQQSGEMSDDLFSLVKDLPSLEVAVAGGINLSSLPTILAHKPDTLIIGSGITKQPDPKETASLLKGEMDKYEANNSDGQ</sequence>
<dbReference type="EMBL" id="FOOG01000010">
    <property type="protein sequence ID" value="SFF83286.1"/>
    <property type="molecule type" value="Genomic_DNA"/>
</dbReference>
<comment type="pathway">
    <text evidence="2">One-carbon metabolism; formaldehyde assimilation via RuMP pathway; D-fructose 6-phosphate from D-ribulose 5-phosphate and formaldehyde: step 1/2.</text>
</comment>
<dbReference type="EC" id="4.1.2.43" evidence="4"/>
<evidence type="ECO:0000256" key="4">
    <source>
        <dbReference type="ARBA" id="ARBA00012890"/>
    </source>
</evidence>
<proteinExistence type="inferred from homology"/>
<dbReference type="GO" id="GO:0006207">
    <property type="term" value="P:'de novo' pyrimidine nucleobase biosynthetic process"/>
    <property type="evidence" value="ECO:0007669"/>
    <property type="project" value="InterPro"/>
</dbReference>
<evidence type="ECO:0000259" key="8">
    <source>
        <dbReference type="SMART" id="SM00934"/>
    </source>
</evidence>
<evidence type="ECO:0000256" key="7">
    <source>
        <dbReference type="ARBA" id="ARBA00023277"/>
    </source>
</evidence>
<feature type="domain" description="Orotidine 5'-phosphate decarboxylase" evidence="8">
    <location>
        <begin position="2"/>
        <end position="201"/>
    </location>
</feature>
<dbReference type="GO" id="GO:0019854">
    <property type="term" value="P:L-ascorbic acid catabolic process"/>
    <property type="evidence" value="ECO:0007669"/>
    <property type="project" value="TreeGrafter"/>
</dbReference>
<dbReference type="SUPFAM" id="SSF51366">
    <property type="entry name" value="Ribulose-phoshate binding barrel"/>
    <property type="match status" value="1"/>
</dbReference>
<dbReference type="InterPro" id="IPR001754">
    <property type="entry name" value="OMPdeCOase_dom"/>
</dbReference>
<dbReference type="NCBIfam" id="TIGR03128">
    <property type="entry name" value="RuMP_HxlA"/>
    <property type="match status" value="1"/>
</dbReference>
<comment type="similarity">
    <text evidence="3">Belongs to the HPS/KGPDC family. HPS subfamily.</text>
</comment>
<evidence type="ECO:0000313" key="10">
    <source>
        <dbReference type="Proteomes" id="UP000198897"/>
    </source>
</evidence>
<evidence type="ECO:0000256" key="5">
    <source>
        <dbReference type="ARBA" id="ARBA00022563"/>
    </source>
</evidence>
<evidence type="ECO:0000256" key="1">
    <source>
        <dbReference type="ARBA" id="ARBA00000718"/>
    </source>
</evidence>
<dbReference type="FunFam" id="3.20.20.70:FF:000022">
    <property type="entry name" value="3-keto-L-gulonate-6-phosphate decarboxylase UlaD"/>
    <property type="match status" value="1"/>
</dbReference>
<dbReference type="Gene3D" id="3.20.20.70">
    <property type="entry name" value="Aldolase class I"/>
    <property type="match status" value="1"/>
</dbReference>
<dbReference type="PANTHER" id="PTHR35039:SF3">
    <property type="entry name" value="3-KETO-L-GULONATE-6-PHOSPHATE DECARBOXYLASE SGBH-RELATED"/>
    <property type="match status" value="1"/>
</dbReference>
<dbReference type="GO" id="GO:0004590">
    <property type="term" value="F:orotidine-5'-phosphate decarboxylase activity"/>
    <property type="evidence" value="ECO:0007669"/>
    <property type="project" value="InterPro"/>
</dbReference>
<dbReference type="InterPro" id="IPR011060">
    <property type="entry name" value="RibuloseP-bd_barrel"/>
</dbReference>
<organism evidence="9 10">
    <name type="scientific">Halobacillus alkaliphilus</name>
    <dbReference type="NCBI Taxonomy" id="396056"/>
    <lineage>
        <taxon>Bacteria</taxon>
        <taxon>Bacillati</taxon>
        <taxon>Bacillota</taxon>
        <taxon>Bacilli</taxon>
        <taxon>Bacillales</taxon>
        <taxon>Bacillaceae</taxon>
        <taxon>Halobacillus</taxon>
    </lineage>
</organism>
<dbReference type="SMART" id="SM00934">
    <property type="entry name" value="OMPdecase"/>
    <property type="match status" value="1"/>
</dbReference>
<dbReference type="InterPro" id="IPR041710">
    <property type="entry name" value="HPS/KGPDC"/>
</dbReference>
<keyword evidence="5" id="KW-0554">One-carbon metabolism</keyword>
<dbReference type="PANTHER" id="PTHR35039">
    <property type="entry name" value="3-KETO-L-GULONATE-6-PHOSPHATE DECARBOXYLASE SGBH-RELATED"/>
    <property type="match status" value="1"/>
</dbReference>
<comment type="catalytic activity">
    <reaction evidence="1">
        <text>D-ribulose 5-phosphate + formaldehyde = D-arabino-hex-3-ulose 6-phosphate</text>
        <dbReference type="Rhea" id="RHEA:25201"/>
        <dbReference type="ChEBI" id="CHEBI:16842"/>
        <dbReference type="ChEBI" id="CHEBI:58121"/>
        <dbReference type="ChEBI" id="CHEBI:58542"/>
        <dbReference type="EC" id="4.1.2.43"/>
    </reaction>
</comment>
<dbReference type="CDD" id="cd04726">
    <property type="entry name" value="KGPDC_HPS"/>
    <property type="match status" value="1"/>
</dbReference>
<keyword evidence="7" id="KW-0119">Carbohydrate metabolism</keyword>
<evidence type="ECO:0000256" key="2">
    <source>
        <dbReference type="ARBA" id="ARBA00005014"/>
    </source>
</evidence>
<dbReference type="Pfam" id="PF00215">
    <property type="entry name" value="OMPdecase"/>
    <property type="match status" value="1"/>
</dbReference>
<keyword evidence="10" id="KW-1185">Reference proteome</keyword>
<dbReference type="GO" id="GO:0043801">
    <property type="term" value="F:hexulose-6-phosphate synthase activity"/>
    <property type="evidence" value="ECO:0007669"/>
    <property type="project" value="UniProtKB-EC"/>
</dbReference>